<evidence type="ECO:0000256" key="2">
    <source>
        <dbReference type="ARBA" id="ARBA00022692"/>
    </source>
</evidence>
<evidence type="ECO:0000256" key="7">
    <source>
        <dbReference type="SAM" id="Phobius"/>
    </source>
</evidence>
<evidence type="ECO:0000313" key="9">
    <source>
        <dbReference type="Proteomes" id="UP000319663"/>
    </source>
</evidence>
<dbReference type="GO" id="GO:0016020">
    <property type="term" value="C:membrane"/>
    <property type="evidence" value="ECO:0007669"/>
    <property type="project" value="UniProtKB-SubCell"/>
</dbReference>
<dbReference type="Proteomes" id="UP000319663">
    <property type="component" value="Unassembled WGS sequence"/>
</dbReference>
<keyword evidence="5 7" id="KW-0472">Membrane</keyword>
<protein>
    <recommendedName>
        <fullName evidence="10">Noranthrone monooxygenase</fullName>
    </recommendedName>
</protein>
<dbReference type="Pfam" id="PF08592">
    <property type="entry name" value="Anthrone_oxy"/>
    <property type="match status" value="1"/>
</dbReference>
<accession>A0A507R3I8</accession>
<dbReference type="PANTHER" id="PTHR35042:SF1">
    <property type="entry name" value="DUF1772-DOMAIN-CONTAINING PROTEIN"/>
    <property type="match status" value="1"/>
</dbReference>
<comment type="caution">
    <text evidence="8">The sequence shown here is derived from an EMBL/GenBank/DDBJ whole genome shotgun (WGS) entry which is preliminary data.</text>
</comment>
<feature type="transmembrane region" description="Helical" evidence="7">
    <location>
        <begin position="12"/>
        <end position="35"/>
    </location>
</feature>
<feature type="transmembrane region" description="Helical" evidence="7">
    <location>
        <begin position="156"/>
        <end position="174"/>
    </location>
</feature>
<dbReference type="InterPro" id="IPR013901">
    <property type="entry name" value="Anthrone_oxy"/>
</dbReference>
<keyword evidence="2 7" id="KW-0812">Transmembrane</keyword>
<dbReference type="STRING" id="5098.A0A507R3I8"/>
<proteinExistence type="inferred from homology"/>
<dbReference type="AlphaFoldDB" id="A0A507R3I8"/>
<gene>
    <name evidence="8" type="ORF">MPDQ_003050</name>
</gene>
<comment type="similarity">
    <text evidence="6">Belongs to the anthrone oxygenase family.</text>
</comment>
<dbReference type="PANTHER" id="PTHR35042">
    <property type="entry name" value="ANTHRONE OXYGENASE ENCC"/>
    <property type="match status" value="1"/>
</dbReference>
<dbReference type="GO" id="GO:0004497">
    <property type="term" value="F:monooxygenase activity"/>
    <property type="evidence" value="ECO:0007669"/>
    <property type="project" value="UniProtKB-KW"/>
</dbReference>
<reference evidence="8 9" key="1">
    <citation type="submission" date="2019-06" db="EMBL/GenBank/DDBJ databases">
        <title>Wine fermentation using esterase from Monascus purpureus.</title>
        <authorList>
            <person name="Geng C."/>
            <person name="Zhang Y."/>
        </authorList>
    </citation>
    <scope>NUCLEOTIDE SEQUENCE [LARGE SCALE GENOMIC DNA]</scope>
    <source>
        <strain evidence="8">HQ1</strain>
    </source>
</reference>
<dbReference type="EMBL" id="VIFY01000002">
    <property type="protein sequence ID" value="TQB77411.1"/>
    <property type="molecule type" value="Genomic_DNA"/>
</dbReference>
<name>A0A507R3I8_MONPU</name>
<sequence length="176" mass="18745">MSLDTGNGIRIAQAVGIISSAFAAGGIFAISTFSIPNLLLPLGPEITSQATTKTATAASPKLIAKQWLQLYNKGKKVMPSIALSAALAYGYLARVDTKATWYYLPAIWSTMGIVPYTLAVMSRVNRAIAGYAEGSEKPVPEGDLVRLLKTWGRMNYVRALGPLVGSILGFYAAFVV</sequence>
<evidence type="ECO:0000256" key="1">
    <source>
        <dbReference type="ARBA" id="ARBA00004141"/>
    </source>
</evidence>
<dbReference type="OrthoDB" id="5954308at2759"/>
<evidence type="ECO:0000313" key="8">
    <source>
        <dbReference type="EMBL" id="TQB77411.1"/>
    </source>
</evidence>
<evidence type="ECO:0000256" key="3">
    <source>
        <dbReference type="ARBA" id="ARBA00022989"/>
    </source>
</evidence>
<evidence type="ECO:0000256" key="4">
    <source>
        <dbReference type="ARBA" id="ARBA00023033"/>
    </source>
</evidence>
<evidence type="ECO:0000256" key="6">
    <source>
        <dbReference type="ARBA" id="ARBA00034313"/>
    </source>
</evidence>
<comment type="subcellular location">
    <subcellularLocation>
        <location evidence="1">Membrane</location>
        <topology evidence="1">Multi-pass membrane protein</topology>
    </subcellularLocation>
</comment>
<keyword evidence="3 7" id="KW-1133">Transmembrane helix</keyword>
<keyword evidence="4" id="KW-0560">Oxidoreductase</keyword>
<feature type="transmembrane region" description="Helical" evidence="7">
    <location>
        <begin position="101"/>
        <end position="121"/>
    </location>
</feature>
<keyword evidence="4" id="KW-0503">Monooxygenase</keyword>
<keyword evidence="9" id="KW-1185">Reference proteome</keyword>
<evidence type="ECO:0000256" key="5">
    <source>
        <dbReference type="ARBA" id="ARBA00023136"/>
    </source>
</evidence>
<evidence type="ECO:0008006" key="10">
    <source>
        <dbReference type="Google" id="ProtNLM"/>
    </source>
</evidence>
<organism evidence="8 9">
    <name type="scientific">Monascus purpureus</name>
    <name type="common">Red mold</name>
    <name type="synonym">Monascus anka</name>
    <dbReference type="NCBI Taxonomy" id="5098"/>
    <lineage>
        <taxon>Eukaryota</taxon>
        <taxon>Fungi</taxon>
        <taxon>Dikarya</taxon>
        <taxon>Ascomycota</taxon>
        <taxon>Pezizomycotina</taxon>
        <taxon>Eurotiomycetes</taxon>
        <taxon>Eurotiomycetidae</taxon>
        <taxon>Eurotiales</taxon>
        <taxon>Aspergillaceae</taxon>
        <taxon>Monascus</taxon>
    </lineage>
</organism>